<keyword evidence="2" id="KW-1185">Reference proteome</keyword>
<reference evidence="1 2" key="1">
    <citation type="submission" date="2020-08" db="EMBL/GenBank/DDBJ databases">
        <title>Functional genomics of gut bacteria from endangered species of beetles.</title>
        <authorList>
            <person name="Carlos-Shanley C."/>
        </authorList>
    </citation>
    <scope>NUCLEOTIDE SEQUENCE [LARGE SCALE GENOMIC DNA]</scope>
    <source>
        <strain evidence="1 2">S00124</strain>
    </source>
</reference>
<gene>
    <name evidence="1" type="ORF">HNP33_002579</name>
</gene>
<organism evidence="1 2">
    <name type="scientific">Comamonas odontotermitis</name>
    <dbReference type="NCBI Taxonomy" id="379895"/>
    <lineage>
        <taxon>Bacteria</taxon>
        <taxon>Pseudomonadati</taxon>
        <taxon>Pseudomonadota</taxon>
        <taxon>Betaproteobacteria</taxon>
        <taxon>Burkholderiales</taxon>
        <taxon>Comamonadaceae</taxon>
        <taxon>Comamonas</taxon>
    </lineage>
</organism>
<protein>
    <submittedName>
        <fullName evidence="1">Uncharacterized protein</fullName>
    </submittedName>
</protein>
<accession>A0ABR6RH66</accession>
<dbReference type="EMBL" id="JACHKZ010000015">
    <property type="protein sequence ID" value="MBB6578497.1"/>
    <property type="molecule type" value="Genomic_DNA"/>
</dbReference>
<evidence type="ECO:0000313" key="2">
    <source>
        <dbReference type="Proteomes" id="UP000562492"/>
    </source>
</evidence>
<dbReference type="RefSeq" id="WP_184709004.1">
    <property type="nucleotide sequence ID" value="NZ_JACHKZ010000015.1"/>
</dbReference>
<comment type="caution">
    <text evidence="1">The sequence shown here is derived from an EMBL/GenBank/DDBJ whole genome shotgun (WGS) entry which is preliminary data.</text>
</comment>
<dbReference type="Proteomes" id="UP000562492">
    <property type="component" value="Unassembled WGS sequence"/>
</dbReference>
<sequence length="88" mass="10658">MPTSKARKVELRNNRWVQVEKFWMKVWPRWEEYSVQANANVYWKWYSDAAPFFLEGKFTRNDVRLFIPGGVHCQVFMRSEKNSTVVVR</sequence>
<name>A0ABR6RH66_9BURK</name>
<proteinExistence type="predicted"/>
<evidence type="ECO:0000313" key="1">
    <source>
        <dbReference type="EMBL" id="MBB6578497.1"/>
    </source>
</evidence>